<dbReference type="Proteomes" id="UP000504637">
    <property type="component" value="Unplaced"/>
</dbReference>
<reference evidence="3" key="2">
    <citation type="submission" date="2020-04" db="EMBL/GenBank/DDBJ databases">
        <authorList>
            <consortium name="NCBI Genome Project"/>
        </authorList>
    </citation>
    <scope>NUCLEOTIDE SEQUENCE</scope>
    <source>
        <strain evidence="3">CBS 342.82</strain>
    </source>
</reference>
<dbReference type="GeneID" id="54364955"/>
<keyword evidence="1" id="KW-0732">Signal</keyword>
<evidence type="ECO:0000313" key="2">
    <source>
        <dbReference type="Proteomes" id="UP000504637"/>
    </source>
</evidence>
<gene>
    <name evidence="3" type="ORF">K489DRAFT_405318</name>
</gene>
<sequence length="191" mass="20802">MKFTAIATLVAAVAAIPYSPPADQPDGVYSVNFDEAGQPLVQRLADPNYAPAAESQVGEAQAVEAEATPQLLKRAREPYCSGLYIPQDGSYKRVQDCLGNWLDANSGNVKRDGGAVIYCRSGDTFLALCSYPETIYGSSKEITNFNANMDVTCGAWKSGYVFYDEWNKSYYRTMAAEPICTNIDAHVQLPS</sequence>
<dbReference type="RefSeq" id="XP_033455179.1">
    <property type="nucleotide sequence ID" value="XM_033607155.1"/>
</dbReference>
<organism evidence="3">
    <name type="scientific">Dissoconium aciculare CBS 342.82</name>
    <dbReference type="NCBI Taxonomy" id="1314786"/>
    <lineage>
        <taxon>Eukaryota</taxon>
        <taxon>Fungi</taxon>
        <taxon>Dikarya</taxon>
        <taxon>Ascomycota</taxon>
        <taxon>Pezizomycotina</taxon>
        <taxon>Dothideomycetes</taxon>
        <taxon>Dothideomycetidae</taxon>
        <taxon>Mycosphaerellales</taxon>
        <taxon>Dissoconiaceae</taxon>
        <taxon>Dissoconium</taxon>
    </lineage>
</organism>
<proteinExistence type="predicted"/>
<dbReference type="AlphaFoldDB" id="A0A6J3LR96"/>
<dbReference type="OrthoDB" id="3556948at2759"/>
<name>A0A6J3LR96_9PEZI</name>
<feature type="signal peptide" evidence="1">
    <location>
        <begin position="1"/>
        <end position="15"/>
    </location>
</feature>
<reference evidence="3" key="1">
    <citation type="submission" date="2020-01" db="EMBL/GenBank/DDBJ databases">
        <authorList>
            <consortium name="DOE Joint Genome Institute"/>
            <person name="Haridas S."/>
            <person name="Albert R."/>
            <person name="Binder M."/>
            <person name="Bloem J."/>
            <person name="Labutti K."/>
            <person name="Salamov A."/>
            <person name="Andreopoulos B."/>
            <person name="Baker S.E."/>
            <person name="Barry K."/>
            <person name="Bills G."/>
            <person name="Bluhm B.H."/>
            <person name="Cannon C."/>
            <person name="Castanera R."/>
            <person name="Culley D.E."/>
            <person name="Daum C."/>
            <person name="Ezra D."/>
            <person name="Gonzalez J.B."/>
            <person name="Henrissat B."/>
            <person name="Kuo A."/>
            <person name="Liang C."/>
            <person name="Lipzen A."/>
            <person name="Lutzoni F."/>
            <person name="Magnuson J."/>
            <person name="Mondo S."/>
            <person name="Nolan M."/>
            <person name="Ohm R."/>
            <person name="Pangilinan J."/>
            <person name="Park H.-J."/>
            <person name="Ramirez L."/>
            <person name="Alfaro M."/>
            <person name="Sun H."/>
            <person name="Tritt A."/>
            <person name="Yoshinaga Y."/>
            <person name="Zwiers L.-H."/>
            <person name="Turgeon B.G."/>
            <person name="Goodwin S.B."/>
            <person name="Spatafora J.W."/>
            <person name="Crous P.W."/>
            <person name="Grigoriev I.V."/>
        </authorList>
    </citation>
    <scope>NUCLEOTIDE SEQUENCE</scope>
    <source>
        <strain evidence="3">CBS 342.82</strain>
    </source>
</reference>
<feature type="chain" id="PRO_5026904373" evidence="1">
    <location>
        <begin position="16"/>
        <end position="191"/>
    </location>
</feature>
<keyword evidence="2" id="KW-1185">Reference proteome</keyword>
<accession>A0A6J3LR96</accession>
<reference evidence="3" key="3">
    <citation type="submission" date="2025-08" db="UniProtKB">
        <authorList>
            <consortium name="RefSeq"/>
        </authorList>
    </citation>
    <scope>IDENTIFICATION</scope>
    <source>
        <strain evidence="3">CBS 342.82</strain>
    </source>
</reference>
<protein>
    <submittedName>
        <fullName evidence="3">Uncharacterized protein</fullName>
    </submittedName>
</protein>
<evidence type="ECO:0000256" key="1">
    <source>
        <dbReference type="SAM" id="SignalP"/>
    </source>
</evidence>
<evidence type="ECO:0000313" key="3">
    <source>
        <dbReference type="RefSeq" id="XP_033455179.1"/>
    </source>
</evidence>